<dbReference type="EMBL" id="OV725077">
    <property type="protein sequence ID" value="CAH1390849.1"/>
    <property type="molecule type" value="Genomic_DNA"/>
</dbReference>
<protein>
    <submittedName>
        <fullName evidence="2">Uncharacterized protein</fullName>
    </submittedName>
</protein>
<proteinExistence type="predicted"/>
<feature type="region of interest" description="Disordered" evidence="1">
    <location>
        <begin position="1"/>
        <end position="62"/>
    </location>
</feature>
<accession>A0A9P0DZ96</accession>
<feature type="compositionally biased region" description="Polar residues" evidence="1">
    <location>
        <begin position="26"/>
        <end position="41"/>
    </location>
</feature>
<evidence type="ECO:0000313" key="3">
    <source>
        <dbReference type="Proteomes" id="UP001152798"/>
    </source>
</evidence>
<keyword evidence="3" id="KW-1185">Reference proteome</keyword>
<name>A0A9P0DZ96_NEZVI</name>
<sequence>MVQLRDLLPTEGDDEGSADVPRLLDEQSSVDESNIEDTLNTSSSSIYSLSSHPSFNPSPPSSPVVINFGRRSPSHVPLRPKRKRLLLPTEEDVEGLADVFRLLDEQSSLDDMSSSSIYSVSSLSSFTLSPPSSPVVVNCRKRSPSPLPLRPKRMRLLPPGSEPYPNFCPYFVSMVTVEKLLRDLGYY</sequence>
<dbReference type="Proteomes" id="UP001152798">
    <property type="component" value="Chromosome 1"/>
</dbReference>
<reference evidence="2" key="1">
    <citation type="submission" date="2022-01" db="EMBL/GenBank/DDBJ databases">
        <authorList>
            <person name="King R."/>
        </authorList>
    </citation>
    <scope>NUCLEOTIDE SEQUENCE</scope>
</reference>
<dbReference type="AlphaFoldDB" id="A0A9P0DZ96"/>
<organism evidence="2 3">
    <name type="scientific">Nezara viridula</name>
    <name type="common">Southern green stink bug</name>
    <name type="synonym">Cimex viridulus</name>
    <dbReference type="NCBI Taxonomy" id="85310"/>
    <lineage>
        <taxon>Eukaryota</taxon>
        <taxon>Metazoa</taxon>
        <taxon>Ecdysozoa</taxon>
        <taxon>Arthropoda</taxon>
        <taxon>Hexapoda</taxon>
        <taxon>Insecta</taxon>
        <taxon>Pterygota</taxon>
        <taxon>Neoptera</taxon>
        <taxon>Paraneoptera</taxon>
        <taxon>Hemiptera</taxon>
        <taxon>Heteroptera</taxon>
        <taxon>Panheteroptera</taxon>
        <taxon>Pentatomomorpha</taxon>
        <taxon>Pentatomoidea</taxon>
        <taxon>Pentatomidae</taxon>
        <taxon>Pentatominae</taxon>
        <taxon>Nezara</taxon>
    </lineage>
</organism>
<evidence type="ECO:0000313" key="2">
    <source>
        <dbReference type="EMBL" id="CAH1390849.1"/>
    </source>
</evidence>
<evidence type="ECO:0000256" key="1">
    <source>
        <dbReference type="SAM" id="MobiDB-lite"/>
    </source>
</evidence>
<gene>
    <name evidence="2" type="ORF">NEZAVI_LOCUS1977</name>
</gene>
<feature type="compositionally biased region" description="Low complexity" evidence="1">
    <location>
        <begin position="42"/>
        <end position="55"/>
    </location>
</feature>